<dbReference type="GO" id="GO:0016747">
    <property type="term" value="F:acyltransferase activity, transferring groups other than amino-acyl groups"/>
    <property type="evidence" value="ECO:0007669"/>
    <property type="project" value="InterPro"/>
</dbReference>
<comment type="caution">
    <text evidence="4">The sequence shown here is derived from an EMBL/GenBank/DDBJ whole genome shotgun (WGS) entry which is preliminary data.</text>
</comment>
<dbReference type="SUPFAM" id="SSF55729">
    <property type="entry name" value="Acyl-CoA N-acyltransferases (Nat)"/>
    <property type="match status" value="1"/>
</dbReference>
<organism evidence="4 5">
    <name type="scientific">Komagataeibacter europaeus NBRC 3261</name>
    <dbReference type="NCBI Taxonomy" id="1234669"/>
    <lineage>
        <taxon>Bacteria</taxon>
        <taxon>Pseudomonadati</taxon>
        <taxon>Pseudomonadota</taxon>
        <taxon>Alphaproteobacteria</taxon>
        <taxon>Acetobacterales</taxon>
        <taxon>Acetobacteraceae</taxon>
        <taxon>Komagataeibacter</taxon>
    </lineage>
</organism>
<name>A0A0D6PUE3_KOMEU</name>
<dbReference type="PANTHER" id="PTHR43800">
    <property type="entry name" value="PEPTIDYL-LYSINE N-ACETYLTRANSFERASE YJAB"/>
    <property type="match status" value="1"/>
</dbReference>
<dbReference type="EMBL" id="BANI01000003">
    <property type="protein sequence ID" value="GAN94942.1"/>
    <property type="molecule type" value="Genomic_DNA"/>
</dbReference>
<dbReference type="InterPro" id="IPR016181">
    <property type="entry name" value="Acyl_CoA_acyltransferase"/>
</dbReference>
<evidence type="ECO:0000256" key="2">
    <source>
        <dbReference type="ARBA" id="ARBA00023315"/>
    </source>
</evidence>
<reference evidence="4 5" key="1">
    <citation type="submission" date="2012-11" db="EMBL/GenBank/DDBJ databases">
        <title>Whole genome sequence of Gluconacetobacter europaeus NBRC3261.</title>
        <authorList>
            <person name="Azuma Y."/>
            <person name="Higashiura N."/>
            <person name="Hirakawa H."/>
            <person name="Matsushita K."/>
        </authorList>
    </citation>
    <scope>NUCLEOTIDE SEQUENCE [LARGE SCALE GENOMIC DNA]</scope>
    <source>
        <strain evidence="4 5">NBRC 3261</strain>
    </source>
</reference>
<accession>A0A0D6PUE3</accession>
<dbReference type="InterPro" id="IPR000182">
    <property type="entry name" value="GNAT_dom"/>
</dbReference>
<gene>
    <name evidence="4" type="ORF">Geu3261_0003_010</name>
</gene>
<evidence type="ECO:0000259" key="3">
    <source>
        <dbReference type="PROSITE" id="PS51186"/>
    </source>
</evidence>
<dbReference type="Gene3D" id="3.40.630.30">
    <property type="match status" value="1"/>
</dbReference>
<feature type="domain" description="N-acetyltransferase" evidence="3">
    <location>
        <begin position="6"/>
        <end position="156"/>
    </location>
</feature>
<dbReference type="PANTHER" id="PTHR43800:SF1">
    <property type="entry name" value="PEPTIDYL-LYSINE N-ACETYLTRANSFERASE YJAB"/>
    <property type="match status" value="1"/>
</dbReference>
<sequence length="195" mass="21545">MTLMSFSIRKAVDDDARFLPAIERSAGQAFRSVPELAWVADDGVMSVDAHRACIATRTCWVAVDEQGRVVGFLSAQRCGQDLHILEMSVAHDRQGRGLGRRLLSAAYDDARASGLSGLTLTTFRTIAWNAPFYEKSGFYMLPSDMPDARLAAVLREEAQAGFPPRVTLRNAVRCSGLKEVFGEAFFKKLQRTPPF</sequence>
<protein>
    <submittedName>
        <fullName evidence="4">Acetyltransferase</fullName>
    </submittedName>
</protein>
<dbReference type="Pfam" id="PF13508">
    <property type="entry name" value="Acetyltransf_7"/>
    <property type="match status" value="1"/>
</dbReference>
<keyword evidence="2" id="KW-0012">Acyltransferase</keyword>
<proteinExistence type="predicted"/>
<dbReference type="AlphaFoldDB" id="A0A0D6PUE3"/>
<dbReference type="PROSITE" id="PS51186">
    <property type="entry name" value="GNAT"/>
    <property type="match status" value="1"/>
</dbReference>
<keyword evidence="1 4" id="KW-0808">Transferase</keyword>
<dbReference type="Proteomes" id="UP000032675">
    <property type="component" value="Unassembled WGS sequence"/>
</dbReference>
<evidence type="ECO:0000313" key="4">
    <source>
        <dbReference type="EMBL" id="GAN94942.1"/>
    </source>
</evidence>
<dbReference type="CDD" id="cd04301">
    <property type="entry name" value="NAT_SF"/>
    <property type="match status" value="1"/>
</dbReference>
<evidence type="ECO:0000313" key="5">
    <source>
        <dbReference type="Proteomes" id="UP000032675"/>
    </source>
</evidence>
<evidence type="ECO:0000256" key="1">
    <source>
        <dbReference type="ARBA" id="ARBA00022679"/>
    </source>
</evidence>